<proteinExistence type="predicted"/>
<feature type="region of interest" description="Disordered" evidence="1">
    <location>
        <begin position="261"/>
        <end position="312"/>
    </location>
</feature>
<evidence type="ECO:0000313" key="3">
    <source>
        <dbReference type="EnsemblMetazoa" id="GAUT023642-PA"/>
    </source>
</evidence>
<name>A0A1A9V2G5_GLOAU</name>
<dbReference type="STRING" id="7395.A0A1A9V2G5"/>
<dbReference type="InterPro" id="IPR029477">
    <property type="entry name" value="DAG_kinase_typeI_N"/>
</dbReference>
<reference evidence="3" key="1">
    <citation type="submission" date="2020-05" db="UniProtKB">
        <authorList>
            <consortium name="EnsemblMetazoa"/>
        </authorList>
    </citation>
    <scope>IDENTIFICATION</scope>
    <source>
        <strain evidence="3">TTRI</strain>
    </source>
</reference>
<dbReference type="Pfam" id="PF14513">
    <property type="entry name" value="DAG_kinase_N"/>
    <property type="match status" value="1"/>
</dbReference>
<dbReference type="InterPro" id="IPR038199">
    <property type="entry name" value="DGK_typeI_N_sf"/>
</dbReference>
<dbReference type="VEuPathDB" id="VectorBase:GAUT023642"/>
<dbReference type="Gene3D" id="1.10.238.110">
    <property type="entry name" value="Diacylglycerol kinase alpha"/>
    <property type="match status" value="1"/>
</dbReference>
<protein>
    <submittedName>
        <fullName evidence="3">DAG_kinase_N domain-containing protein</fullName>
    </submittedName>
</protein>
<sequence>MFCFMKLKENYSAEQISGEKTHTQELWLIPDNVQQRFSGHGAYKKISSKFLSADITINISQFLPKTCMKVLCKKRYMGDAEIDYNGFRSFLDAFLDCETPTELAQHLFLSFLKGNVTNCIQLQGKTLNQMAAISSTTACAPVTAHTKGSIPHLNTLADMTSTATITAPLPATETRTSFVDKLQQGITDKLHSLSGHLTHDASKTGSVIHPMVTVTPSPIAAFQTTAVNTNNISSSNGNAASGPGIGMGMSAGIVCSAPAGVNNAKRSTDSSPSHSHTNHSQMSRNSSKKSNNSVNCKIDGSEEVQNNDQEKL</sequence>
<organism evidence="3 4">
    <name type="scientific">Glossina austeni</name>
    <name type="common">Savannah tsetse fly</name>
    <dbReference type="NCBI Taxonomy" id="7395"/>
    <lineage>
        <taxon>Eukaryota</taxon>
        <taxon>Metazoa</taxon>
        <taxon>Ecdysozoa</taxon>
        <taxon>Arthropoda</taxon>
        <taxon>Hexapoda</taxon>
        <taxon>Insecta</taxon>
        <taxon>Pterygota</taxon>
        <taxon>Neoptera</taxon>
        <taxon>Endopterygota</taxon>
        <taxon>Diptera</taxon>
        <taxon>Brachycera</taxon>
        <taxon>Muscomorpha</taxon>
        <taxon>Hippoboscoidea</taxon>
        <taxon>Glossinidae</taxon>
        <taxon>Glossina</taxon>
    </lineage>
</organism>
<feature type="compositionally biased region" description="Polar residues" evidence="1">
    <location>
        <begin position="303"/>
        <end position="312"/>
    </location>
</feature>
<evidence type="ECO:0000259" key="2">
    <source>
        <dbReference type="Pfam" id="PF14513"/>
    </source>
</evidence>
<feature type="domain" description="Diacylglycerol kinase type I N-terminal" evidence="2">
    <location>
        <begin position="74"/>
        <end position="262"/>
    </location>
</feature>
<evidence type="ECO:0000313" key="4">
    <source>
        <dbReference type="Proteomes" id="UP000078200"/>
    </source>
</evidence>
<keyword evidence="4" id="KW-1185">Reference proteome</keyword>
<evidence type="ECO:0000256" key="1">
    <source>
        <dbReference type="SAM" id="MobiDB-lite"/>
    </source>
</evidence>
<dbReference type="InterPro" id="IPR011992">
    <property type="entry name" value="EF-hand-dom_pair"/>
</dbReference>
<dbReference type="AlphaFoldDB" id="A0A1A9V2G5"/>
<feature type="compositionally biased region" description="Polar residues" evidence="1">
    <location>
        <begin position="269"/>
        <end position="284"/>
    </location>
</feature>
<dbReference type="Proteomes" id="UP000078200">
    <property type="component" value="Unassembled WGS sequence"/>
</dbReference>
<accession>A0A1A9V2G5</accession>
<dbReference type="SUPFAM" id="SSF47473">
    <property type="entry name" value="EF-hand"/>
    <property type="match status" value="1"/>
</dbReference>
<dbReference type="EnsemblMetazoa" id="GAUT023642-RA">
    <property type="protein sequence ID" value="GAUT023642-PA"/>
    <property type="gene ID" value="GAUT023642"/>
</dbReference>